<dbReference type="EMBL" id="JAPDRQ010000037">
    <property type="protein sequence ID" value="KAJ9659727.1"/>
    <property type="molecule type" value="Genomic_DNA"/>
</dbReference>
<evidence type="ECO:0000313" key="1">
    <source>
        <dbReference type="EMBL" id="KAJ9659727.1"/>
    </source>
</evidence>
<keyword evidence="2" id="KW-1185">Reference proteome</keyword>
<gene>
    <name evidence="1" type="ORF">H2198_002975</name>
</gene>
<reference evidence="1" key="1">
    <citation type="submission" date="2022-10" db="EMBL/GenBank/DDBJ databases">
        <title>Culturing micro-colonial fungi from biological soil crusts in the Mojave desert and describing Neophaeococcomyces mojavensis, and introducing the new genera and species Taxawa tesnikishii.</title>
        <authorList>
            <person name="Kurbessoian T."/>
            <person name="Stajich J.E."/>
        </authorList>
    </citation>
    <scope>NUCLEOTIDE SEQUENCE</scope>
    <source>
        <strain evidence="1">JES_112</strain>
    </source>
</reference>
<dbReference type="Proteomes" id="UP001172386">
    <property type="component" value="Unassembled WGS sequence"/>
</dbReference>
<accession>A0ACC3ADB3</accession>
<name>A0ACC3ADB3_9EURO</name>
<protein>
    <submittedName>
        <fullName evidence="1">Uncharacterized protein</fullName>
    </submittedName>
</protein>
<comment type="caution">
    <text evidence="1">The sequence shown here is derived from an EMBL/GenBank/DDBJ whole genome shotgun (WGS) entry which is preliminary data.</text>
</comment>
<evidence type="ECO:0000313" key="2">
    <source>
        <dbReference type="Proteomes" id="UP001172386"/>
    </source>
</evidence>
<proteinExistence type="predicted"/>
<organism evidence="1 2">
    <name type="scientific">Neophaeococcomyces mojaviensis</name>
    <dbReference type="NCBI Taxonomy" id="3383035"/>
    <lineage>
        <taxon>Eukaryota</taxon>
        <taxon>Fungi</taxon>
        <taxon>Dikarya</taxon>
        <taxon>Ascomycota</taxon>
        <taxon>Pezizomycotina</taxon>
        <taxon>Eurotiomycetes</taxon>
        <taxon>Chaetothyriomycetidae</taxon>
        <taxon>Chaetothyriales</taxon>
        <taxon>Chaetothyriales incertae sedis</taxon>
        <taxon>Neophaeococcomyces</taxon>
    </lineage>
</organism>
<sequence length="311" mass="34984">MSPTDNSASKTDCIRPRKKKAAISAAKPEDAFEFFRANIRSDMQYLSITDPRDPATFCSMLHSLEKNIGVLQDYLQSRPSSISTNLMLDAREDISQAEVALSAYTQRHFLDLQTARKVAIAVQNTALLENVCKGITSSSNTDNLMRKIREKLEPEKKWKRKKVAKLARLFASEEEDLLKAGADAAQKAIQKLISNIDEDIDTVETTFTAPKTSINNGTGLLYRLSRQKRTLAVEITKKLLDDDLIDKAKNAIGKAEECLDLYKSILETAKRGGQDVNAVDEAEQVQEGLDKIDEWRWTDPEISEYHFDQLP</sequence>